<gene>
    <name evidence="2" type="ORF">I6H06_13180</name>
</gene>
<feature type="region of interest" description="Disordered" evidence="1">
    <location>
        <begin position="1"/>
        <end position="29"/>
    </location>
</feature>
<protein>
    <submittedName>
        <fullName evidence="2">Uncharacterized protein</fullName>
    </submittedName>
</protein>
<evidence type="ECO:0000256" key="1">
    <source>
        <dbReference type="SAM" id="MobiDB-lite"/>
    </source>
</evidence>
<reference evidence="2 3" key="1">
    <citation type="submission" date="2020-12" db="EMBL/GenBank/DDBJ databases">
        <title>FDA dAtabase for Regulatory Grade micrObial Sequences (FDA-ARGOS): Supporting development and validation of Infectious Disease Dx tests.</title>
        <authorList>
            <person name="Minogue T."/>
            <person name="Wolcott M."/>
            <person name="Wasieloski L."/>
            <person name="Aguilar W."/>
            <person name="Moore D."/>
            <person name="Jaissle J."/>
            <person name="Tallon L."/>
            <person name="Sadzewicz L."/>
            <person name="Zhao X."/>
            <person name="Boylan J."/>
            <person name="Ott S."/>
            <person name="Bowen H."/>
            <person name="Vavikolanu K."/>
            <person name="Mehta A."/>
            <person name="Aluvathingal J."/>
            <person name="Nadendla S."/>
            <person name="Yan Y."/>
            <person name="Sichtig H."/>
        </authorList>
    </citation>
    <scope>NUCLEOTIDE SEQUENCE [LARGE SCALE GENOMIC DNA]</scope>
    <source>
        <strain evidence="2 3">FDAARGOS_949</strain>
    </source>
</reference>
<evidence type="ECO:0000313" key="2">
    <source>
        <dbReference type="EMBL" id="QPQ94643.1"/>
    </source>
</evidence>
<dbReference type="RefSeq" id="WP_043307268.1">
    <property type="nucleotide sequence ID" value="NZ_CP033641.1"/>
</dbReference>
<organism evidence="2 3">
    <name type="scientific">Burkholderia glumae</name>
    <name type="common">Pseudomonas glumae</name>
    <dbReference type="NCBI Taxonomy" id="337"/>
    <lineage>
        <taxon>Bacteria</taxon>
        <taxon>Pseudomonadati</taxon>
        <taxon>Pseudomonadota</taxon>
        <taxon>Betaproteobacteria</taxon>
        <taxon>Burkholderiales</taxon>
        <taxon>Burkholderiaceae</taxon>
        <taxon>Burkholderia</taxon>
    </lineage>
</organism>
<dbReference type="AlphaFoldDB" id="A0AAQ0BUW8"/>
<accession>A0AAQ0BUW8</accession>
<sequence length="71" mass="7711">MAKNDQTEGEAVESAEGQPDVNNKKPLADRPLVVVHAFGDYRRGDAITDPREVAAVLASENANHCRKVIPQ</sequence>
<dbReference type="GeneID" id="45698298"/>
<evidence type="ECO:0000313" key="3">
    <source>
        <dbReference type="Proteomes" id="UP000594892"/>
    </source>
</evidence>
<name>A0AAQ0BUW8_BURGL</name>
<dbReference type="Proteomes" id="UP000594892">
    <property type="component" value="Chromosome 2"/>
</dbReference>
<proteinExistence type="predicted"/>
<dbReference type="EMBL" id="CP065601">
    <property type="protein sequence ID" value="QPQ94643.1"/>
    <property type="molecule type" value="Genomic_DNA"/>
</dbReference>